<organism evidence="3 4">
    <name type="scientific">Terrisporobacter othiniensis</name>
    <dbReference type="NCBI Taxonomy" id="1577792"/>
    <lineage>
        <taxon>Bacteria</taxon>
        <taxon>Bacillati</taxon>
        <taxon>Bacillota</taxon>
        <taxon>Clostridia</taxon>
        <taxon>Peptostreptococcales</taxon>
        <taxon>Peptostreptococcaceae</taxon>
        <taxon>Terrisporobacter</taxon>
    </lineage>
</organism>
<accession>A0A0B3VU26</accession>
<dbReference type="SUPFAM" id="SSF48452">
    <property type="entry name" value="TPR-like"/>
    <property type="match status" value="1"/>
</dbReference>
<dbReference type="OrthoDB" id="1749787at2"/>
<evidence type="ECO:0000259" key="2">
    <source>
        <dbReference type="PROSITE" id="PS50076"/>
    </source>
</evidence>
<dbReference type="PRINTS" id="PR00625">
    <property type="entry name" value="JDOMAIN"/>
</dbReference>
<evidence type="ECO:0000313" key="4">
    <source>
        <dbReference type="Proteomes" id="UP000031189"/>
    </source>
</evidence>
<name>A0A0B3VU26_9FIRM</name>
<dbReference type="SUPFAM" id="SSF46565">
    <property type="entry name" value="Chaperone J-domain"/>
    <property type="match status" value="1"/>
</dbReference>
<dbReference type="GO" id="GO:0006260">
    <property type="term" value="P:DNA replication"/>
    <property type="evidence" value="ECO:0007669"/>
    <property type="project" value="UniProtKB-KW"/>
</dbReference>
<dbReference type="InterPro" id="IPR001623">
    <property type="entry name" value="DnaJ_domain"/>
</dbReference>
<dbReference type="STRING" id="1577792.QX51_14620"/>
<feature type="domain" description="J" evidence="2">
    <location>
        <begin position="3"/>
        <end position="75"/>
    </location>
</feature>
<dbReference type="InterPro" id="IPR011990">
    <property type="entry name" value="TPR-like_helical_dom_sf"/>
</dbReference>
<evidence type="ECO:0000256" key="1">
    <source>
        <dbReference type="ARBA" id="ARBA00022705"/>
    </source>
</evidence>
<evidence type="ECO:0000313" key="3">
    <source>
        <dbReference type="EMBL" id="KHS56308.1"/>
    </source>
</evidence>
<dbReference type="AlphaFoldDB" id="A0A0B3VU26"/>
<keyword evidence="1" id="KW-0235">DNA replication</keyword>
<dbReference type="Gene3D" id="1.10.287.110">
    <property type="entry name" value="DnaJ domain"/>
    <property type="match status" value="1"/>
</dbReference>
<dbReference type="Gene3D" id="1.25.40.10">
    <property type="entry name" value="Tetratricopeptide repeat domain"/>
    <property type="match status" value="1"/>
</dbReference>
<comment type="caution">
    <text evidence="3">The sequence shown here is derived from an EMBL/GenBank/DDBJ whole genome shotgun (WGS) entry which is preliminary data.</text>
</comment>
<gene>
    <name evidence="3" type="ORF">QX51_14620</name>
</gene>
<dbReference type="RefSeq" id="WP_039680631.1">
    <property type="nucleotide sequence ID" value="NZ_JWHR01000115.1"/>
</dbReference>
<proteinExistence type="predicted"/>
<dbReference type="PROSITE" id="PS50076">
    <property type="entry name" value="DNAJ_2"/>
    <property type="match status" value="1"/>
</dbReference>
<protein>
    <recommendedName>
        <fullName evidence="2">J domain-containing protein</fullName>
    </recommendedName>
</protein>
<dbReference type="Proteomes" id="UP000031189">
    <property type="component" value="Unassembled WGS sequence"/>
</dbReference>
<dbReference type="InterPro" id="IPR036869">
    <property type="entry name" value="J_dom_sf"/>
</dbReference>
<reference evidence="3 4" key="1">
    <citation type="submission" date="2014-12" db="EMBL/GenBank/DDBJ databases">
        <title>Draft genome sequence of Terrisporobacter sp. 08-306576, isolated from the blood culture of a bacteremia patient.</title>
        <authorList>
            <person name="Lund L.C."/>
            <person name="Sydenham T.V."/>
            <person name="Hogh S.V."/>
            <person name="Skov M.N."/>
            <person name="Kemp M."/>
            <person name="Justesen U.S."/>
        </authorList>
    </citation>
    <scope>NUCLEOTIDE SEQUENCE [LARGE SCALE GENOMIC DNA]</scope>
    <source>
        <strain evidence="3 4">08-306576</strain>
    </source>
</reference>
<keyword evidence="4" id="KW-1185">Reference proteome</keyword>
<dbReference type="Pfam" id="PF12895">
    <property type="entry name" value="ANAPC3"/>
    <property type="match status" value="1"/>
</dbReference>
<sequence length="212" mass="25744">MKNIFRELNIKEDFSEEEVKESYFNLIKKYYDELNVDDSVFFLAQKRIDRVNEAFEIISSIKDFDYLESKYDVLYTICEEYKKKKNYKKALLISDELIDFIPIFPDSYLLKADILVELNEHEEAIRYFEIAEEMEEEVKKDQYIQYLKAQSQIEVKKYEDAIKTLTNITKLYGDNPFFFFDMACCYEELGNEKMYKYYCAKRDKYWKDHGND</sequence>
<dbReference type="EMBL" id="JWHR01000115">
    <property type="protein sequence ID" value="KHS56308.1"/>
    <property type="molecule type" value="Genomic_DNA"/>
</dbReference>